<reference evidence="1 2" key="1">
    <citation type="submission" date="2018-06" db="EMBL/GenBank/DDBJ databases">
        <authorList>
            <consortium name="Pathogen Informatics"/>
            <person name="Doyle S."/>
        </authorList>
    </citation>
    <scope>NUCLEOTIDE SEQUENCE [LARGE SCALE GENOMIC DNA]</scope>
    <source>
        <strain evidence="1 2">NCTC11685</strain>
    </source>
</reference>
<dbReference type="EMBL" id="UGMS01000003">
    <property type="protein sequence ID" value="STW78573.1"/>
    <property type="molecule type" value="Genomic_DNA"/>
</dbReference>
<accession>A0A7H4PJK0</accession>
<dbReference type="AlphaFoldDB" id="A0A7H4PJK0"/>
<dbReference type="Proteomes" id="UP000254863">
    <property type="component" value="Unassembled WGS sequence"/>
</dbReference>
<evidence type="ECO:0000313" key="1">
    <source>
        <dbReference type="EMBL" id="STW78573.1"/>
    </source>
</evidence>
<sequence length="89" mass="9843">MIFEAKAWGVPFVSARNPEDRAKDEDLIVMAIRHILNDKAGADQTGFKNARYIAAIFVSDTNPGGYREDRGYNGFSGILHPCSPGTEQR</sequence>
<dbReference type="InterPro" id="IPR036374">
    <property type="entry name" value="OxRdtase_Mopterin-bd_sf"/>
</dbReference>
<gene>
    <name evidence="1" type="ORF">NCTC11685_05877</name>
</gene>
<name>A0A7H4PJK0_9ENTR</name>
<evidence type="ECO:0000313" key="2">
    <source>
        <dbReference type="Proteomes" id="UP000254863"/>
    </source>
</evidence>
<comment type="caution">
    <text evidence="1">The sequence shown here is derived from an EMBL/GenBank/DDBJ whole genome shotgun (WGS) entry which is preliminary data.</text>
</comment>
<organism evidence="1 2">
    <name type="scientific">Klebsiella michiganensis</name>
    <dbReference type="NCBI Taxonomy" id="1134687"/>
    <lineage>
        <taxon>Bacteria</taxon>
        <taxon>Pseudomonadati</taxon>
        <taxon>Pseudomonadota</taxon>
        <taxon>Gammaproteobacteria</taxon>
        <taxon>Enterobacterales</taxon>
        <taxon>Enterobacteriaceae</taxon>
        <taxon>Klebsiella/Raoultella group</taxon>
        <taxon>Klebsiella</taxon>
    </lineage>
</organism>
<proteinExistence type="predicted"/>
<dbReference type="SUPFAM" id="SSF56524">
    <property type="entry name" value="Oxidoreductase molybdopterin-binding domain"/>
    <property type="match status" value="1"/>
</dbReference>
<dbReference type="RefSeq" id="WP_185220221.1">
    <property type="nucleotide sequence ID" value="NZ_ABVZTX020000003.1"/>
</dbReference>
<protein>
    <submittedName>
        <fullName evidence="1">Uncharacterized protein</fullName>
    </submittedName>
</protein>